<dbReference type="GO" id="GO:0008745">
    <property type="term" value="F:N-acetylmuramoyl-L-alanine amidase activity"/>
    <property type="evidence" value="ECO:0007669"/>
    <property type="project" value="InterPro"/>
</dbReference>
<protein>
    <submittedName>
        <fullName evidence="1">Uncharacterized protein</fullName>
    </submittedName>
</protein>
<gene>
    <name evidence="1" type="ORF">LCGC14_0529160</name>
</gene>
<dbReference type="Gene3D" id="3.40.80.10">
    <property type="entry name" value="Peptidoglycan recognition protein-like"/>
    <property type="match status" value="1"/>
</dbReference>
<proteinExistence type="predicted"/>
<dbReference type="InterPro" id="IPR015510">
    <property type="entry name" value="PGRP"/>
</dbReference>
<dbReference type="PANTHER" id="PTHR11022">
    <property type="entry name" value="PEPTIDOGLYCAN RECOGNITION PROTEIN"/>
    <property type="match status" value="1"/>
</dbReference>
<sequence length="236" mass="26777">MRIKIADGLAYFDRAEWGANPAIRGGYAIDPRRKLETDIHHTVIVDRDATPDLWETEAEVKTKMRQLQVIRSDITDVPYNDVGFLMANRTLIVCEGRGQARTGAHTRGRNTRGYGFAFEGDMEALPNPDMRLWLGKLNQFFGWVKYERGLVNLGPFYPHQRFHNTACPGRATLAVISQFEYQEVDMYPDEERREQLAAVQTLFETAAAYVGQNTPLPRDVRVKIKYLIALAAAADA</sequence>
<name>A0A0F9SEH2_9ZZZZ</name>
<evidence type="ECO:0000313" key="1">
    <source>
        <dbReference type="EMBL" id="KKN60717.1"/>
    </source>
</evidence>
<dbReference type="SUPFAM" id="SSF55846">
    <property type="entry name" value="N-acetylmuramoyl-L-alanine amidase-like"/>
    <property type="match status" value="1"/>
</dbReference>
<reference evidence="1" key="1">
    <citation type="journal article" date="2015" name="Nature">
        <title>Complex archaea that bridge the gap between prokaryotes and eukaryotes.</title>
        <authorList>
            <person name="Spang A."/>
            <person name="Saw J.H."/>
            <person name="Jorgensen S.L."/>
            <person name="Zaremba-Niedzwiedzka K."/>
            <person name="Martijn J."/>
            <person name="Lind A.E."/>
            <person name="van Eijk R."/>
            <person name="Schleper C."/>
            <person name="Guy L."/>
            <person name="Ettema T.J."/>
        </authorList>
    </citation>
    <scope>NUCLEOTIDE SEQUENCE</scope>
</reference>
<dbReference type="GO" id="GO:0009253">
    <property type="term" value="P:peptidoglycan catabolic process"/>
    <property type="evidence" value="ECO:0007669"/>
    <property type="project" value="InterPro"/>
</dbReference>
<dbReference type="AlphaFoldDB" id="A0A0F9SEH2"/>
<dbReference type="EMBL" id="LAZR01000685">
    <property type="protein sequence ID" value="KKN60717.1"/>
    <property type="molecule type" value="Genomic_DNA"/>
</dbReference>
<comment type="caution">
    <text evidence="1">The sequence shown here is derived from an EMBL/GenBank/DDBJ whole genome shotgun (WGS) entry which is preliminary data.</text>
</comment>
<dbReference type="InterPro" id="IPR036505">
    <property type="entry name" value="Amidase/PGRP_sf"/>
</dbReference>
<organism evidence="1">
    <name type="scientific">marine sediment metagenome</name>
    <dbReference type="NCBI Taxonomy" id="412755"/>
    <lineage>
        <taxon>unclassified sequences</taxon>
        <taxon>metagenomes</taxon>
        <taxon>ecological metagenomes</taxon>
    </lineage>
</organism>
<dbReference type="PANTHER" id="PTHR11022:SF41">
    <property type="entry name" value="PEPTIDOGLYCAN-RECOGNITION PROTEIN LC-RELATED"/>
    <property type="match status" value="1"/>
</dbReference>
<accession>A0A0F9SEH2</accession>